<sequence>MSAGISLNSSVRSSLLSLQDTANLQATTQNHLSTGKKVASALDNPTNFFTATSLNNRSATLTGLLDGISNGVQTIQAASKGIDSITNLVKSLQSTVKQAQSDAAANRPKIAGSDLSANSTTFPSTASKRDLALNKVVVGAQTATAADDPATAGDQSTAGIVGVPAAAALSTNSVQIKAGNATYKFDLTATSTVRDLVNSINASGIATATVDDSGKLNVSGTGSDALTIQAGSTVTSTGVFTSDDTATTGANARLFGTVTGNVAAASSGNSSVRSNLVKQFNDLRDQIDTLAKDSGFNGTNLLAGDKLSITFNEKTGSAQNKLDVQGNILSSANLGIGKFVDGSATGGDFNVQNDADLTKAADALTNSLTSLSSTSSGLGSNLSVVQTRQDFTKQLANVLTTGADNLTNADLNSEAANYTALQTRQSIAQQTLGLANQANQGVLQLLR</sequence>
<keyword evidence="3" id="KW-0964">Secreted</keyword>
<comment type="subcellular location">
    <subcellularLocation>
        <location evidence="3">Secreted</location>
    </subcellularLocation>
    <subcellularLocation>
        <location evidence="3">Bacterial flagellum</location>
    </subcellularLocation>
</comment>
<evidence type="ECO:0000313" key="7">
    <source>
        <dbReference type="EMBL" id="GJE59482.1"/>
    </source>
</evidence>
<reference evidence="7" key="2">
    <citation type="submission" date="2021-08" db="EMBL/GenBank/DDBJ databases">
        <authorList>
            <person name="Tani A."/>
            <person name="Ola A."/>
            <person name="Ogura Y."/>
            <person name="Katsura K."/>
            <person name="Hayashi T."/>
        </authorList>
    </citation>
    <scope>NUCLEOTIDE SEQUENCE</scope>
    <source>
        <strain evidence="7">DSM 23632</strain>
    </source>
</reference>
<name>A0ABQ4TZK9_9HYPH</name>
<dbReference type="Pfam" id="PF00669">
    <property type="entry name" value="Flagellin_N"/>
    <property type="match status" value="1"/>
</dbReference>
<dbReference type="InterPro" id="IPR001492">
    <property type="entry name" value="Flagellin"/>
</dbReference>
<reference evidence="7" key="1">
    <citation type="journal article" date="2021" name="Front. Microbiol.">
        <title>Comprehensive Comparative Genomics and Phenotyping of Methylobacterium Species.</title>
        <authorList>
            <person name="Alessa O."/>
            <person name="Ogura Y."/>
            <person name="Fujitani Y."/>
            <person name="Takami H."/>
            <person name="Hayashi T."/>
            <person name="Sahin N."/>
            <person name="Tani A."/>
        </authorList>
    </citation>
    <scope>NUCLEOTIDE SEQUENCE</scope>
    <source>
        <strain evidence="7">DSM 23632</strain>
    </source>
</reference>
<evidence type="ECO:0000313" key="8">
    <source>
        <dbReference type="Proteomes" id="UP001055057"/>
    </source>
</evidence>
<comment type="function">
    <text evidence="3">Flagellin is the subunit protein which polymerizes to form the filaments of bacterial flagella.</text>
</comment>
<comment type="similarity">
    <text evidence="1 3">Belongs to the bacterial flagellin family.</text>
</comment>
<dbReference type="InterPro" id="IPR046358">
    <property type="entry name" value="Flagellin_C"/>
</dbReference>
<evidence type="ECO:0000259" key="5">
    <source>
        <dbReference type="Pfam" id="PF00669"/>
    </source>
</evidence>
<protein>
    <recommendedName>
        <fullName evidence="3">Flagellin</fullName>
    </recommendedName>
</protein>
<accession>A0ABQ4TZK9</accession>
<dbReference type="PANTHER" id="PTHR42792">
    <property type="entry name" value="FLAGELLIN"/>
    <property type="match status" value="1"/>
</dbReference>
<organism evidence="7 8">
    <name type="scientific">Methylobacterium trifolii</name>
    <dbReference type="NCBI Taxonomy" id="1003092"/>
    <lineage>
        <taxon>Bacteria</taxon>
        <taxon>Pseudomonadati</taxon>
        <taxon>Pseudomonadota</taxon>
        <taxon>Alphaproteobacteria</taxon>
        <taxon>Hyphomicrobiales</taxon>
        <taxon>Methylobacteriaceae</taxon>
        <taxon>Methylobacterium</taxon>
    </lineage>
</organism>
<keyword evidence="2 3" id="KW-0975">Bacterial flagellum</keyword>
<proteinExistence type="inferred from homology"/>
<dbReference type="EMBL" id="BPRB01000080">
    <property type="protein sequence ID" value="GJE59482.1"/>
    <property type="molecule type" value="Genomic_DNA"/>
</dbReference>
<feature type="domain" description="Flagellin C-terminal" evidence="6">
    <location>
        <begin position="363"/>
        <end position="446"/>
    </location>
</feature>
<dbReference type="InterPro" id="IPR001029">
    <property type="entry name" value="Flagellin_N"/>
</dbReference>
<dbReference type="Pfam" id="PF00700">
    <property type="entry name" value="Flagellin_C"/>
    <property type="match status" value="1"/>
</dbReference>
<dbReference type="SUPFAM" id="SSF64518">
    <property type="entry name" value="Phase 1 flagellin"/>
    <property type="match status" value="2"/>
</dbReference>
<evidence type="ECO:0000256" key="2">
    <source>
        <dbReference type="ARBA" id="ARBA00023143"/>
    </source>
</evidence>
<comment type="caution">
    <text evidence="7">The sequence shown here is derived from an EMBL/GenBank/DDBJ whole genome shotgun (WGS) entry which is preliminary data.</text>
</comment>
<keyword evidence="8" id="KW-1185">Reference proteome</keyword>
<evidence type="ECO:0000256" key="3">
    <source>
        <dbReference type="RuleBase" id="RU362073"/>
    </source>
</evidence>
<dbReference type="PANTHER" id="PTHR42792:SF2">
    <property type="entry name" value="FLAGELLIN"/>
    <property type="match status" value="1"/>
</dbReference>
<evidence type="ECO:0000256" key="4">
    <source>
        <dbReference type="SAM" id="MobiDB-lite"/>
    </source>
</evidence>
<evidence type="ECO:0000259" key="6">
    <source>
        <dbReference type="Pfam" id="PF00700"/>
    </source>
</evidence>
<dbReference type="Gene3D" id="1.20.1330.10">
    <property type="entry name" value="f41 fragment of flagellin, N-terminal domain"/>
    <property type="match status" value="1"/>
</dbReference>
<evidence type="ECO:0000256" key="1">
    <source>
        <dbReference type="ARBA" id="ARBA00005709"/>
    </source>
</evidence>
<dbReference type="RefSeq" id="WP_238182060.1">
    <property type="nucleotide sequence ID" value="NZ_BPRB01000080.1"/>
</dbReference>
<feature type="domain" description="Flagellin N-terminal" evidence="5">
    <location>
        <begin position="6"/>
        <end position="106"/>
    </location>
</feature>
<gene>
    <name evidence="7" type="ORF">MPOCJGCO_1575</name>
</gene>
<dbReference type="Proteomes" id="UP001055057">
    <property type="component" value="Unassembled WGS sequence"/>
</dbReference>
<feature type="region of interest" description="Disordered" evidence="4">
    <location>
        <begin position="100"/>
        <end position="121"/>
    </location>
</feature>